<keyword evidence="2" id="KW-1185">Reference proteome</keyword>
<evidence type="ECO:0000313" key="2">
    <source>
        <dbReference type="Proteomes" id="UP000886520"/>
    </source>
</evidence>
<name>A0A9D4Z4N1_ADICA</name>
<proteinExistence type="predicted"/>
<reference evidence="1" key="1">
    <citation type="submission" date="2021-01" db="EMBL/GenBank/DDBJ databases">
        <title>Adiantum capillus-veneris genome.</title>
        <authorList>
            <person name="Fang Y."/>
            <person name="Liao Q."/>
        </authorList>
    </citation>
    <scope>NUCLEOTIDE SEQUENCE</scope>
    <source>
        <strain evidence="1">H3</strain>
        <tissue evidence="1">Leaf</tissue>
    </source>
</reference>
<comment type="caution">
    <text evidence="1">The sequence shown here is derived from an EMBL/GenBank/DDBJ whole genome shotgun (WGS) entry which is preliminary data.</text>
</comment>
<dbReference type="AlphaFoldDB" id="A0A9D4Z4N1"/>
<organism evidence="1 2">
    <name type="scientific">Adiantum capillus-veneris</name>
    <name type="common">Maidenhair fern</name>
    <dbReference type="NCBI Taxonomy" id="13818"/>
    <lineage>
        <taxon>Eukaryota</taxon>
        <taxon>Viridiplantae</taxon>
        <taxon>Streptophyta</taxon>
        <taxon>Embryophyta</taxon>
        <taxon>Tracheophyta</taxon>
        <taxon>Polypodiopsida</taxon>
        <taxon>Polypodiidae</taxon>
        <taxon>Polypodiales</taxon>
        <taxon>Pteridineae</taxon>
        <taxon>Pteridaceae</taxon>
        <taxon>Vittarioideae</taxon>
        <taxon>Adiantum</taxon>
    </lineage>
</organism>
<evidence type="ECO:0000313" key="1">
    <source>
        <dbReference type="EMBL" id="KAI5060352.1"/>
    </source>
</evidence>
<gene>
    <name evidence="1" type="ORF">GOP47_0024772</name>
</gene>
<dbReference type="Proteomes" id="UP000886520">
    <property type="component" value="Chromosome 24"/>
</dbReference>
<accession>A0A9D4Z4N1</accession>
<sequence>MTDGHKRIFFCPFRKVVPHMICTSMLMILMPMETNERIYGIKCPPPLFLGFLNWLLFSIQKFSFSRFETLCYFDLDQFLFTLALLDYILQRHGKWDQRPLSI</sequence>
<protein>
    <submittedName>
        <fullName evidence="1">Uncharacterized protein</fullName>
    </submittedName>
</protein>
<dbReference type="EMBL" id="JABFUD020000024">
    <property type="protein sequence ID" value="KAI5060352.1"/>
    <property type="molecule type" value="Genomic_DNA"/>
</dbReference>